<comment type="similarity">
    <text evidence="2">Belongs to the Mediator complex subunit 24 family.</text>
</comment>
<reference evidence="10" key="1">
    <citation type="submission" date="2018-06" db="EMBL/GenBank/DDBJ databases">
        <title>Genome assembly of Danube salmon.</title>
        <authorList>
            <person name="Macqueen D.J."/>
            <person name="Gundappa M.K."/>
        </authorList>
    </citation>
    <scope>NUCLEOTIDE SEQUENCE [LARGE SCALE GENOMIC DNA]</scope>
</reference>
<evidence type="ECO:0000256" key="6">
    <source>
        <dbReference type="ARBA" id="ARBA00023163"/>
    </source>
</evidence>
<keyword evidence="5" id="KW-0010">Activator</keyword>
<evidence type="ECO:0000256" key="4">
    <source>
        <dbReference type="ARBA" id="ARBA00023015"/>
    </source>
</evidence>
<dbReference type="InterPro" id="IPR021429">
    <property type="entry name" value="Mediator_Med24"/>
</dbReference>
<keyword evidence="4" id="KW-0805">Transcription regulation</keyword>
<dbReference type="GeneTree" id="ENSGT00390000016438"/>
<evidence type="ECO:0000313" key="10">
    <source>
        <dbReference type="Proteomes" id="UP000314982"/>
    </source>
</evidence>
<dbReference type="STRING" id="62062.ENSHHUP00000071721"/>
<evidence type="ECO:0000256" key="2">
    <source>
        <dbReference type="ARBA" id="ARBA00007864"/>
    </source>
</evidence>
<dbReference type="GO" id="GO:0060261">
    <property type="term" value="P:positive regulation of transcription initiation by RNA polymerase II"/>
    <property type="evidence" value="ECO:0007669"/>
    <property type="project" value="TreeGrafter"/>
</dbReference>
<evidence type="ECO:0000256" key="8">
    <source>
        <dbReference type="ARBA" id="ARBA00031960"/>
    </source>
</evidence>
<protein>
    <recommendedName>
        <fullName evidence="3">Mediator of RNA polymerase II transcription subunit 24</fullName>
    </recommendedName>
    <alternativeName>
        <fullName evidence="8">Mediator complex subunit 24</fullName>
    </alternativeName>
</protein>
<accession>A0A4W5Q3D3</accession>
<evidence type="ECO:0000256" key="3">
    <source>
        <dbReference type="ARBA" id="ARBA00019693"/>
    </source>
</evidence>
<dbReference type="Ensembl" id="ENSHHUT00000074105.1">
    <property type="protein sequence ID" value="ENSHHUP00000071721.1"/>
    <property type="gene ID" value="ENSHHUG00000042126.1"/>
</dbReference>
<evidence type="ECO:0000256" key="5">
    <source>
        <dbReference type="ARBA" id="ARBA00023159"/>
    </source>
</evidence>
<proteinExistence type="inferred from homology"/>
<evidence type="ECO:0000256" key="1">
    <source>
        <dbReference type="ARBA" id="ARBA00004123"/>
    </source>
</evidence>
<dbReference type="GO" id="GO:0016592">
    <property type="term" value="C:mediator complex"/>
    <property type="evidence" value="ECO:0007669"/>
    <property type="project" value="InterPro"/>
</dbReference>
<dbReference type="GO" id="GO:0003712">
    <property type="term" value="F:transcription coregulator activity"/>
    <property type="evidence" value="ECO:0007669"/>
    <property type="project" value="TreeGrafter"/>
</dbReference>
<comment type="subcellular location">
    <subcellularLocation>
        <location evidence="1">Nucleus</location>
    </subcellularLocation>
</comment>
<evidence type="ECO:0000313" key="9">
    <source>
        <dbReference type="Ensembl" id="ENSHHUP00000071721.1"/>
    </source>
</evidence>
<evidence type="ECO:0000256" key="7">
    <source>
        <dbReference type="ARBA" id="ARBA00023242"/>
    </source>
</evidence>
<sequence>MLVWLLTGCALYCERLRELGPSASTEASLRACQERLKYLMNSTKNRALVHIAHLEDEASWTNVEQALLKVTEGLSSLTNQTIRGKLEECISLVKSIPTILSEQSDPLHHSSFPSVHAFMMLEGTMNLTGETQPLVEQLMMIKRMQVLLRLKKYPQEEKVQYSRTSWMT</sequence>
<dbReference type="PANTHER" id="PTHR12898">
    <property type="entry name" value="MEDIATOR OF RNA POLYMERASE II TRANSCRIPTION SUBUNIT 24"/>
    <property type="match status" value="1"/>
</dbReference>
<organism evidence="9 10">
    <name type="scientific">Hucho hucho</name>
    <name type="common">huchen</name>
    <dbReference type="NCBI Taxonomy" id="62062"/>
    <lineage>
        <taxon>Eukaryota</taxon>
        <taxon>Metazoa</taxon>
        <taxon>Chordata</taxon>
        <taxon>Craniata</taxon>
        <taxon>Vertebrata</taxon>
        <taxon>Euteleostomi</taxon>
        <taxon>Actinopterygii</taxon>
        <taxon>Neopterygii</taxon>
        <taxon>Teleostei</taxon>
        <taxon>Protacanthopterygii</taxon>
        <taxon>Salmoniformes</taxon>
        <taxon>Salmonidae</taxon>
        <taxon>Salmoninae</taxon>
        <taxon>Hucho</taxon>
    </lineage>
</organism>
<reference evidence="9" key="2">
    <citation type="submission" date="2025-08" db="UniProtKB">
        <authorList>
            <consortium name="Ensembl"/>
        </authorList>
    </citation>
    <scope>IDENTIFICATION</scope>
</reference>
<dbReference type="Pfam" id="PF11277">
    <property type="entry name" value="Med24_N"/>
    <property type="match status" value="1"/>
</dbReference>
<dbReference type="PANTHER" id="PTHR12898:SF1">
    <property type="entry name" value="MEDIATOR OF RNA POLYMERASE II TRANSCRIPTION SUBUNIT 24"/>
    <property type="match status" value="1"/>
</dbReference>
<keyword evidence="7" id="KW-0539">Nucleus</keyword>
<dbReference type="Proteomes" id="UP000314982">
    <property type="component" value="Unassembled WGS sequence"/>
</dbReference>
<keyword evidence="10" id="KW-1185">Reference proteome</keyword>
<name>A0A4W5Q3D3_9TELE</name>
<dbReference type="AlphaFoldDB" id="A0A4W5Q3D3"/>
<reference evidence="9" key="3">
    <citation type="submission" date="2025-09" db="UniProtKB">
        <authorList>
            <consortium name="Ensembl"/>
        </authorList>
    </citation>
    <scope>IDENTIFICATION</scope>
</reference>
<keyword evidence="6" id="KW-0804">Transcription</keyword>